<dbReference type="Proteomes" id="UP000622890">
    <property type="component" value="Unassembled WGS sequence"/>
</dbReference>
<dbReference type="EMBL" id="JAEPBG010000006">
    <property type="protein sequence ID" value="MBK4736019.1"/>
    <property type="molecule type" value="Genomic_DNA"/>
</dbReference>
<name>A0A934T061_9BURK</name>
<sequence length="121" mass="13027">MGSPINTSQASQFALDTQAATRNLIEKANQAVWEAVRAIAASNDPLGPALFGVDAEMLQQFSNIPKLKMLPLFQTGVPIFELRHEMVSAVADLVAAGGYSQDKLFPIVMRAFGNALPLKQV</sequence>
<reference evidence="1" key="1">
    <citation type="submission" date="2021-01" db="EMBL/GenBank/DDBJ databases">
        <title>Genome sequence of strain Noviherbaspirillum sp. DKR-6.</title>
        <authorList>
            <person name="Chaudhary D.K."/>
        </authorList>
    </citation>
    <scope>NUCLEOTIDE SEQUENCE</scope>
    <source>
        <strain evidence="1">DKR-6</strain>
    </source>
</reference>
<dbReference type="RefSeq" id="WP_200593003.1">
    <property type="nucleotide sequence ID" value="NZ_JAEPBG010000006.1"/>
</dbReference>
<gene>
    <name evidence="1" type="ORF">JJB74_15465</name>
</gene>
<keyword evidence="2" id="KW-1185">Reference proteome</keyword>
<evidence type="ECO:0000313" key="2">
    <source>
        <dbReference type="Proteomes" id="UP000622890"/>
    </source>
</evidence>
<comment type="caution">
    <text evidence="1">The sequence shown here is derived from an EMBL/GenBank/DDBJ whole genome shotgun (WGS) entry which is preliminary data.</text>
</comment>
<proteinExistence type="predicted"/>
<accession>A0A934T061</accession>
<protein>
    <submittedName>
        <fullName evidence="1">Uncharacterized protein</fullName>
    </submittedName>
</protein>
<organism evidence="1 2">
    <name type="scientific">Noviherbaspirillum pedocola</name>
    <dbReference type="NCBI Taxonomy" id="2801341"/>
    <lineage>
        <taxon>Bacteria</taxon>
        <taxon>Pseudomonadati</taxon>
        <taxon>Pseudomonadota</taxon>
        <taxon>Betaproteobacteria</taxon>
        <taxon>Burkholderiales</taxon>
        <taxon>Oxalobacteraceae</taxon>
        <taxon>Noviherbaspirillum</taxon>
    </lineage>
</organism>
<evidence type="ECO:0000313" key="1">
    <source>
        <dbReference type="EMBL" id="MBK4736019.1"/>
    </source>
</evidence>
<dbReference type="AlphaFoldDB" id="A0A934T061"/>